<dbReference type="AlphaFoldDB" id="A0A8S0XDM6"/>
<organism evidence="1 2">
    <name type="scientific">Cyclocybe aegerita</name>
    <name type="common">Black poplar mushroom</name>
    <name type="synonym">Agrocybe aegerita</name>
    <dbReference type="NCBI Taxonomy" id="1973307"/>
    <lineage>
        <taxon>Eukaryota</taxon>
        <taxon>Fungi</taxon>
        <taxon>Dikarya</taxon>
        <taxon>Basidiomycota</taxon>
        <taxon>Agaricomycotina</taxon>
        <taxon>Agaricomycetes</taxon>
        <taxon>Agaricomycetidae</taxon>
        <taxon>Agaricales</taxon>
        <taxon>Agaricineae</taxon>
        <taxon>Bolbitiaceae</taxon>
        <taxon>Cyclocybe</taxon>
    </lineage>
</organism>
<proteinExistence type="predicted"/>
<evidence type="ECO:0000313" key="2">
    <source>
        <dbReference type="Proteomes" id="UP000467700"/>
    </source>
</evidence>
<reference evidence="1 2" key="1">
    <citation type="submission" date="2020-01" db="EMBL/GenBank/DDBJ databases">
        <authorList>
            <person name="Gupta K D."/>
        </authorList>
    </citation>
    <scope>NUCLEOTIDE SEQUENCE [LARGE SCALE GENOMIC DNA]</scope>
</reference>
<keyword evidence="2" id="KW-1185">Reference proteome</keyword>
<evidence type="ECO:0008006" key="3">
    <source>
        <dbReference type="Google" id="ProtNLM"/>
    </source>
</evidence>
<gene>
    <name evidence="1" type="ORF">AAE3_LOCUS1097</name>
</gene>
<dbReference type="SUPFAM" id="SSF56112">
    <property type="entry name" value="Protein kinase-like (PK-like)"/>
    <property type="match status" value="1"/>
</dbReference>
<name>A0A8S0XDM6_CYCAE</name>
<protein>
    <recommendedName>
        <fullName evidence="3">Protein kinase domain-containing protein</fullName>
    </recommendedName>
</protein>
<evidence type="ECO:0000313" key="1">
    <source>
        <dbReference type="EMBL" id="CAA7258822.1"/>
    </source>
</evidence>
<sequence>MYKELVRDGVDGIVKVYGFFSAKIRADEECYILLMEGGGMPLSARLNRANFKSHLRTQRATCGAAVASFNQKGFVHGNITYDHLLLDVKAKKASLISLSKCIQHHDTSGDAFRSQKDEDEQQIRSCLGESKNVLSA</sequence>
<dbReference type="InterPro" id="IPR011009">
    <property type="entry name" value="Kinase-like_dom_sf"/>
</dbReference>
<comment type="caution">
    <text evidence="1">The sequence shown here is derived from an EMBL/GenBank/DDBJ whole genome shotgun (WGS) entry which is preliminary data.</text>
</comment>
<dbReference type="EMBL" id="CACVBS010000002">
    <property type="protein sequence ID" value="CAA7258822.1"/>
    <property type="molecule type" value="Genomic_DNA"/>
</dbReference>
<dbReference type="Proteomes" id="UP000467700">
    <property type="component" value="Unassembled WGS sequence"/>
</dbReference>
<accession>A0A8S0XDM6</accession>